<evidence type="ECO:0000256" key="1">
    <source>
        <dbReference type="ARBA" id="ARBA00001917"/>
    </source>
</evidence>
<dbReference type="Pfam" id="PF01613">
    <property type="entry name" value="Flavin_Reduct"/>
    <property type="match status" value="1"/>
</dbReference>
<dbReference type="PANTHER" id="PTHR33798:SF5">
    <property type="entry name" value="FLAVIN REDUCTASE LIKE DOMAIN-CONTAINING PROTEIN"/>
    <property type="match status" value="1"/>
</dbReference>
<comment type="similarity">
    <text evidence="4">Belongs to the flavoredoxin family.</text>
</comment>
<dbReference type="RefSeq" id="WP_243802844.1">
    <property type="nucleotide sequence ID" value="NZ_JALHAT010000056.1"/>
</dbReference>
<comment type="cofactor">
    <cofactor evidence="1">
        <name>FMN</name>
        <dbReference type="ChEBI" id="CHEBI:58210"/>
    </cofactor>
</comment>
<accession>A0ABT0AHQ0</accession>
<evidence type="ECO:0000313" key="6">
    <source>
        <dbReference type="EMBL" id="MCJ1962705.1"/>
    </source>
</evidence>
<dbReference type="PANTHER" id="PTHR33798">
    <property type="entry name" value="FLAVOPROTEIN OXYGENASE"/>
    <property type="match status" value="1"/>
</dbReference>
<evidence type="ECO:0000259" key="5">
    <source>
        <dbReference type="SMART" id="SM00903"/>
    </source>
</evidence>
<dbReference type="SUPFAM" id="SSF50475">
    <property type="entry name" value="FMN-binding split barrel"/>
    <property type="match status" value="1"/>
</dbReference>
<organism evidence="6 7">
    <name type="scientific">Novosphingobium mangrovi</name>
    <name type="common">ex Hu et al. 2023</name>
    <dbReference type="NCBI Taxonomy" id="2930094"/>
    <lineage>
        <taxon>Bacteria</taxon>
        <taxon>Pseudomonadati</taxon>
        <taxon>Pseudomonadota</taxon>
        <taxon>Alphaproteobacteria</taxon>
        <taxon>Sphingomonadales</taxon>
        <taxon>Sphingomonadaceae</taxon>
        <taxon>Novosphingobium</taxon>
    </lineage>
</organism>
<gene>
    <name evidence="6" type="ORF">MTR65_18615</name>
</gene>
<dbReference type="InterPro" id="IPR002563">
    <property type="entry name" value="Flavin_Rdtase-like_dom"/>
</dbReference>
<feature type="domain" description="Flavin reductase like" evidence="5">
    <location>
        <begin position="19"/>
        <end position="171"/>
    </location>
</feature>
<dbReference type="Gene3D" id="2.30.110.10">
    <property type="entry name" value="Electron Transport, Fmn-binding Protein, Chain A"/>
    <property type="match status" value="1"/>
</dbReference>
<keyword evidence="7" id="KW-1185">Reference proteome</keyword>
<dbReference type="Proteomes" id="UP001162802">
    <property type="component" value="Unassembled WGS sequence"/>
</dbReference>
<dbReference type="EMBL" id="JALHAT010000056">
    <property type="protein sequence ID" value="MCJ1962705.1"/>
    <property type="molecule type" value="Genomic_DNA"/>
</dbReference>
<protein>
    <submittedName>
        <fullName evidence="6">Flavin reductase family protein</fullName>
    </submittedName>
</protein>
<proteinExistence type="inferred from homology"/>
<sequence>MDFDFATLSPQERYKLLGSSITPRPIAWVASQSAAGVGNLAPFSFFNAMGANPPLIALGLITRADGQLKDTASNILETGEFVVHLVSEALAPAMNITCMDAPADVDETALADLVTVPSSAVAVPRLADAPVAMECRLYQAIPAGNTTIVLGEVLHFHIQDDYIDAEKLYVDTVGLDLVARMHGGGWYARQSDLFDMPRPVYEDWQAQHGGTSQS</sequence>
<evidence type="ECO:0000313" key="7">
    <source>
        <dbReference type="Proteomes" id="UP001162802"/>
    </source>
</evidence>
<name>A0ABT0AHQ0_9SPHN</name>
<keyword evidence="3" id="KW-0288">FMN</keyword>
<dbReference type="SMART" id="SM00903">
    <property type="entry name" value="Flavin_Reduct"/>
    <property type="match status" value="1"/>
</dbReference>
<reference evidence="6" key="1">
    <citation type="submission" date="2022-03" db="EMBL/GenBank/DDBJ databases">
        <title>Identification of a novel bacterium isolated from mangrove sediments.</title>
        <authorList>
            <person name="Pan X."/>
        </authorList>
    </citation>
    <scope>NUCLEOTIDE SEQUENCE</scope>
    <source>
        <strain evidence="6">B2637</strain>
    </source>
</reference>
<evidence type="ECO:0000256" key="2">
    <source>
        <dbReference type="ARBA" id="ARBA00022630"/>
    </source>
</evidence>
<dbReference type="InterPro" id="IPR012349">
    <property type="entry name" value="Split_barrel_FMN-bd"/>
</dbReference>
<keyword evidence="2" id="KW-0285">Flavoprotein</keyword>
<comment type="caution">
    <text evidence="6">The sequence shown here is derived from an EMBL/GenBank/DDBJ whole genome shotgun (WGS) entry which is preliminary data.</text>
</comment>
<evidence type="ECO:0000256" key="3">
    <source>
        <dbReference type="ARBA" id="ARBA00022643"/>
    </source>
</evidence>
<evidence type="ECO:0000256" key="4">
    <source>
        <dbReference type="ARBA" id="ARBA00038054"/>
    </source>
</evidence>